<dbReference type="PANTHER" id="PTHR11609">
    <property type="entry name" value="PURINE BIOSYNTHESIS PROTEIN 6/7, PUR6/7"/>
    <property type="match status" value="1"/>
</dbReference>
<dbReference type="GO" id="GO:0046872">
    <property type="term" value="F:metal ion binding"/>
    <property type="evidence" value="ECO:0007669"/>
    <property type="project" value="InterPro"/>
</dbReference>
<dbReference type="PANTHER" id="PTHR11609:SF5">
    <property type="entry name" value="PHOSPHORIBOSYLAMINOIMIDAZOLE CARBOXYLASE"/>
    <property type="match status" value="1"/>
</dbReference>
<dbReference type="InterPro" id="IPR005875">
    <property type="entry name" value="PurK"/>
</dbReference>
<dbReference type="eggNOG" id="COG0026">
    <property type="taxonomic scope" value="Bacteria"/>
</dbReference>
<feature type="binding site" evidence="4">
    <location>
        <begin position="178"/>
        <end position="181"/>
    </location>
    <ligand>
        <name>ATP</name>
        <dbReference type="ChEBI" id="CHEBI:30616"/>
    </ligand>
</feature>
<dbReference type="SUPFAM" id="SSF52440">
    <property type="entry name" value="PreATP-grasp domain"/>
    <property type="match status" value="1"/>
</dbReference>
<comment type="subunit">
    <text evidence="4 5">Homodimer.</text>
</comment>
<dbReference type="GO" id="GO:0005524">
    <property type="term" value="F:ATP binding"/>
    <property type="evidence" value="ECO:0007669"/>
    <property type="project" value="UniProtKB-UniRule"/>
</dbReference>
<comment type="catalytic activity">
    <reaction evidence="4 5">
        <text>5-amino-1-(5-phospho-beta-D-ribosyl)imidazole + hydrogencarbonate + ATP = 5-carboxyamino-1-(5-phospho-D-ribosyl)imidazole + ADP + phosphate + 2 H(+)</text>
        <dbReference type="Rhea" id="RHEA:19317"/>
        <dbReference type="ChEBI" id="CHEBI:15378"/>
        <dbReference type="ChEBI" id="CHEBI:17544"/>
        <dbReference type="ChEBI" id="CHEBI:30616"/>
        <dbReference type="ChEBI" id="CHEBI:43474"/>
        <dbReference type="ChEBI" id="CHEBI:58730"/>
        <dbReference type="ChEBI" id="CHEBI:137981"/>
        <dbReference type="ChEBI" id="CHEBI:456216"/>
        <dbReference type="EC" id="6.3.4.18"/>
    </reaction>
</comment>
<dbReference type="UniPathway" id="UPA00074">
    <property type="reaction ID" value="UER00942"/>
</dbReference>
<reference evidence="7 8" key="1">
    <citation type="journal article" date="2014" name="PLoS ONE">
        <title>The first complete genome sequence of the class fimbriimonadia in the phylum armatimonadetes.</title>
        <authorList>
            <person name="Hu Z.Y."/>
            <person name="Wang Y.Z."/>
            <person name="Im W.T."/>
            <person name="Wang S.Y."/>
            <person name="Zhao G.P."/>
            <person name="Zheng H.J."/>
            <person name="Quan Z.X."/>
        </authorList>
    </citation>
    <scope>NUCLEOTIDE SEQUENCE [LARGE SCALE GENOMIC DNA]</scope>
    <source>
        <strain evidence="7">Gsoil 348</strain>
    </source>
</reference>
<dbReference type="InterPro" id="IPR003135">
    <property type="entry name" value="ATP-grasp_carboxylate-amine"/>
</dbReference>
<dbReference type="RefSeq" id="WP_025225726.1">
    <property type="nucleotide sequence ID" value="NZ_CP007139.1"/>
</dbReference>
<sequence>MTFDLGFLGGGQLARMSIQAAQRMGFKCLSLDPGADTPASQIAESVQGSLSDPSKIAEILNRCERVTLENEFIPAAAIREAVQLSGRNEEVVIPGIDTLATIQDKLLQRQALIAAGVASPRAVPMDDGGKKAIAEIGFPMVLKARFGGYDGKGTRYAKTPEELEQHRPLWEGGGWLAEEFVPFRRELAVMVAVDSRVQVALHTVETIQTNHVCDFTFPSHFGEYGQADGTETAVAAIRAVGGYGLFGVELFETADGRLLVNEIAPRPHNTGHYTLDWGEQSQFDYHVRLVAGLPIEEGPAGNSVYMANLLGQPSAGDYRRGVQAALERYPGARVHWYGKTESKPGRKMGHINLVARPGESNLDRLREIRRAFYEAWTL</sequence>
<dbReference type="InterPro" id="IPR040686">
    <property type="entry name" value="PurK_C"/>
</dbReference>
<dbReference type="AlphaFoldDB" id="A0A068NQ75"/>
<keyword evidence="1 4" id="KW-0547">Nucleotide-binding</keyword>
<evidence type="ECO:0000259" key="6">
    <source>
        <dbReference type="PROSITE" id="PS50975"/>
    </source>
</evidence>
<dbReference type="NCBIfam" id="TIGR01161">
    <property type="entry name" value="purK"/>
    <property type="match status" value="1"/>
</dbReference>
<dbReference type="Gene3D" id="3.30.1490.20">
    <property type="entry name" value="ATP-grasp fold, A domain"/>
    <property type="match status" value="1"/>
</dbReference>
<evidence type="ECO:0000256" key="4">
    <source>
        <dbReference type="HAMAP-Rule" id="MF_01928"/>
    </source>
</evidence>
<comment type="function">
    <text evidence="5">Catalyzes the ATP-dependent conversion of 5-aminoimidazole ribonucleotide (AIR) and HCO(3)- to N5-carboxyaminoimidazole ribonucleotide (N5-CAIR).</text>
</comment>
<dbReference type="GO" id="GO:0004638">
    <property type="term" value="F:phosphoribosylaminoimidazole carboxylase activity"/>
    <property type="evidence" value="ECO:0007669"/>
    <property type="project" value="InterPro"/>
</dbReference>
<dbReference type="Gene3D" id="3.30.470.20">
    <property type="entry name" value="ATP-grasp fold, B domain"/>
    <property type="match status" value="1"/>
</dbReference>
<dbReference type="GO" id="GO:0005829">
    <property type="term" value="C:cytosol"/>
    <property type="evidence" value="ECO:0007669"/>
    <property type="project" value="TreeGrafter"/>
</dbReference>
<feature type="binding site" evidence="4">
    <location>
        <position position="143"/>
    </location>
    <ligand>
        <name>ATP</name>
        <dbReference type="ChEBI" id="CHEBI:30616"/>
    </ligand>
</feature>
<comment type="caution">
    <text evidence="4">Lacks conserved residue(s) required for the propagation of feature annotation.</text>
</comment>
<dbReference type="EMBL" id="CP007139">
    <property type="protein sequence ID" value="AIE85713.1"/>
    <property type="molecule type" value="Genomic_DNA"/>
</dbReference>
<feature type="domain" description="ATP-grasp" evidence="6">
    <location>
        <begin position="109"/>
        <end position="291"/>
    </location>
</feature>
<feature type="binding site" evidence="4">
    <location>
        <position position="105"/>
    </location>
    <ligand>
        <name>ATP</name>
        <dbReference type="ChEBI" id="CHEBI:30616"/>
    </ligand>
</feature>
<dbReference type="EC" id="6.3.4.18" evidence="4 5"/>
<dbReference type="InterPro" id="IPR054350">
    <property type="entry name" value="PurT/PurK_preATP-grasp"/>
</dbReference>
<dbReference type="STRING" id="661478.OP10G_2345"/>
<keyword evidence="8" id="KW-1185">Reference proteome</keyword>
<evidence type="ECO:0000313" key="8">
    <source>
        <dbReference type="Proteomes" id="UP000027982"/>
    </source>
</evidence>
<dbReference type="OrthoDB" id="9804625at2"/>
<keyword evidence="4 5" id="KW-0436">Ligase</keyword>
<feature type="binding site" evidence="4">
    <location>
        <begin position="261"/>
        <end position="262"/>
    </location>
    <ligand>
        <name>ATP</name>
        <dbReference type="ChEBI" id="CHEBI:30616"/>
    </ligand>
</feature>
<dbReference type="Pfam" id="PF22660">
    <property type="entry name" value="RS_preATP-grasp-like"/>
    <property type="match status" value="1"/>
</dbReference>
<dbReference type="InterPro" id="IPR016185">
    <property type="entry name" value="PreATP-grasp_dom_sf"/>
</dbReference>
<dbReference type="InterPro" id="IPR011054">
    <property type="entry name" value="Rudment_hybrid_motif"/>
</dbReference>
<accession>A0A068NQ75</accession>
<dbReference type="HAMAP" id="MF_01928">
    <property type="entry name" value="PurK"/>
    <property type="match status" value="1"/>
</dbReference>
<dbReference type="Gene3D" id="3.40.50.20">
    <property type="match status" value="1"/>
</dbReference>
<evidence type="ECO:0000256" key="5">
    <source>
        <dbReference type="RuleBase" id="RU361200"/>
    </source>
</evidence>
<keyword evidence="2 4" id="KW-0658">Purine biosynthesis</keyword>
<keyword evidence="3 4" id="KW-0067">ATP-binding</keyword>
<dbReference type="SUPFAM" id="SSF56059">
    <property type="entry name" value="Glutathione synthetase ATP-binding domain-like"/>
    <property type="match status" value="1"/>
</dbReference>
<dbReference type="InterPro" id="IPR013815">
    <property type="entry name" value="ATP_grasp_subdomain_1"/>
</dbReference>
<dbReference type="GO" id="GO:0006189">
    <property type="term" value="P:'de novo' IMP biosynthetic process"/>
    <property type="evidence" value="ECO:0007669"/>
    <property type="project" value="UniProtKB-UniRule"/>
</dbReference>
<comment type="pathway">
    <text evidence="4 5">Purine metabolism; IMP biosynthesis via de novo pathway; 5-amino-1-(5-phospho-D-ribosyl)imidazole-4-carboxylate from 5-amino-1-(5-phospho-D-ribosyl)imidazole (N5-CAIR route): step 1/2.</text>
</comment>
<comment type="similarity">
    <text evidence="4 5">Belongs to the PurK/PurT family.</text>
</comment>
<dbReference type="GO" id="GO:0034028">
    <property type="term" value="F:5-(carboxyamino)imidazole ribonucleotide synthase activity"/>
    <property type="evidence" value="ECO:0007669"/>
    <property type="project" value="UniProtKB-UniRule"/>
</dbReference>
<dbReference type="Proteomes" id="UP000027982">
    <property type="component" value="Chromosome"/>
</dbReference>
<organism evidence="7 8">
    <name type="scientific">Fimbriimonas ginsengisoli Gsoil 348</name>
    <dbReference type="NCBI Taxonomy" id="661478"/>
    <lineage>
        <taxon>Bacteria</taxon>
        <taxon>Bacillati</taxon>
        <taxon>Armatimonadota</taxon>
        <taxon>Fimbriimonadia</taxon>
        <taxon>Fimbriimonadales</taxon>
        <taxon>Fimbriimonadaceae</taxon>
        <taxon>Fimbriimonas</taxon>
    </lineage>
</organism>
<dbReference type="PROSITE" id="PS50975">
    <property type="entry name" value="ATP_GRASP"/>
    <property type="match status" value="1"/>
</dbReference>
<feature type="binding site" evidence="4">
    <location>
        <position position="186"/>
    </location>
    <ligand>
        <name>ATP</name>
        <dbReference type="ChEBI" id="CHEBI:30616"/>
    </ligand>
</feature>
<evidence type="ECO:0000256" key="1">
    <source>
        <dbReference type="ARBA" id="ARBA00022741"/>
    </source>
</evidence>
<dbReference type="HOGENOM" id="CLU_011534_0_2_0"/>
<evidence type="ECO:0000256" key="2">
    <source>
        <dbReference type="ARBA" id="ARBA00022755"/>
    </source>
</evidence>
<protein>
    <recommendedName>
        <fullName evidence="4 5">N5-carboxyaminoimidazole ribonucleotide synthase</fullName>
        <shortName evidence="4 5">N5-CAIR synthase</shortName>
        <ecNumber evidence="4 5">6.3.4.18</ecNumber>
    </recommendedName>
    <alternativeName>
        <fullName evidence="4 5">5-(carboxyamino)imidazole ribonucleotide synthetase</fullName>
    </alternativeName>
</protein>
<dbReference type="SUPFAM" id="SSF51246">
    <property type="entry name" value="Rudiment single hybrid motif"/>
    <property type="match status" value="1"/>
</dbReference>
<dbReference type="InterPro" id="IPR011761">
    <property type="entry name" value="ATP-grasp"/>
</dbReference>
<evidence type="ECO:0000313" key="7">
    <source>
        <dbReference type="EMBL" id="AIE85713.1"/>
    </source>
</evidence>
<gene>
    <name evidence="4 5" type="primary">purK</name>
    <name evidence="7" type="ORF">OP10G_2345</name>
</gene>
<dbReference type="Pfam" id="PF02222">
    <property type="entry name" value="ATP-grasp"/>
    <property type="match status" value="1"/>
</dbReference>
<dbReference type="Pfam" id="PF17769">
    <property type="entry name" value="PurK_C"/>
    <property type="match status" value="1"/>
</dbReference>
<proteinExistence type="inferred from homology"/>
<comment type="function">
    <text evidence="4">Catalyzes the ATP-dependent conversion of 5-aminoimidazole ribonucleotide (AIR) and HCO(3)(-) to N5-carboxyaminoimidazole ribonucleotide (N5-CAIR).</text>
</comment>
<name>A0A068NQ75_FIMGI</name>
<evidence type="ECO:0000256" key="3">
    <source>
        <dbReference type="ARBA" id="ARBA00022840"/>
    </source>
</evidence>
<dbReference type="KEGG" id="fgi:OP10G_2345"/>